<evidence type="ECO:0000313" key="3">
    <source>
        <dbReference type="Proteomes" id="UP000541444"/>
    </source>
</evidence>
<reference evidence="2 3" key="1">
    <citation type="journal article" date="2020" name="IScience">
        <title>Genome Sequencing of the Endangered Kingdonia uniflora (Circaeasteraceae, Ranunculales) Reveals Potential Mechanisms of Evolutionary Specialization.</title>
        <authorList>
            <person name="Sun Y."/>
            <person name="Deng T."/>
            <person name="Zhang A."/>
            <person name="Moore M.J."/>
            <person name="Landis J.B."/>
            <person name="Lin N."/>
            <person name="Zhang H."/>
            <person name="Zhang X."/>
            <person name="Huang J."/>
            <person name="Zhang X."/>
            <person name="Sun H."/>
            <person name="Wang H."/>
        </authorList>
    </citation>
    <scope>NUCLEOTIDE SEQUENCE [LARGE SCALE GENOMIC DNA]</scope>
    <source>
        <strain evidence="2">TB1705</strain>
        <tissue evidence="2">Leaf</tissue>
    </source>
</reference>
<accession>A0A7J7P602</accession>
<dbReference type="PANTHER" id="PTHR43689:SF8">
    <property type="entry name" value="ALPHA_BETA-HYDROLASES SUPERFAMILY PROTEIN"/>
    <property type="match status" value="1"/>
</dbReference>
<dbReference type="SUPFAM" id="SSF53474">
    <property type="entry name" value="alpha/beta-Hydrolases"/>
    <property type="match status" value="1"/>
</dbReference>
<sequence length="169" mass="19183">MRFSSVVLVDHDDRGLLVLMAAQQARESGNPKHGIHLFDILLQVQIRGIVLIGVSLSREVVPAFAMILLRTSLGKTHLVRHLLRTEITQVVNRRSWYDATKLTTEILNLYKDHPLVCSNNTIDKGRLVAVSECDHLPYEECPKALLAALLPFISRLISLTAHRHRMQRH</sequence>
<evidence type="ECO:0000313" key="2">
    <source>
        <dbReference type="EMBL" id="KAF6174702.1"/>
    </source>
</evidence>
<dbReference type="PANTHER" id="PTHR43689">
    <property type="entry name" value="HYDROLASE"/>
    <property type="match status" value="1"/>
</dbReference>
<keyword evidence="3" id="KW-1185">Reference proteome</keyword>
<dbReference type="EMBL" id="JACGCM010000250">
    <property type="protein sequence ID" value="KAF6174702.1"/>
    <property type="molecule type" value="Genomic_DNA"/>
</dbReference>
<protein>
    <submittedName>
        <fullName evidence="2">Uncharacterized protein</fullName>
    </submittedName>
</protein>
<organism evidence="2 3">
    <name type="scientific">Kingdonia uniflora</name>
    <dbReference type="NCBI Taxonomy" id="39325"/>
    <lineage>
        <taxon>Eukaryota</taxon>
        <taxon>Viridiplantae</taxon>
        <taxon>Streptophyta</taxon>
        <taxon>Embryophyta</taxon>
        <taxon>Tracheophyta</taxon>
        <taxon>Spermatophyta</taxon>
        <taxon>Magnoliopsida</taxon>
        <taxon>Ranunculales</taxon>
        <taxon>Circaeasteraceae</taxon>
        <taxon>Kingdonia</taxon>
    </lineage>
</organism>
<name>A0A7J7P602_9MAGN</name>
<evidence type="ECO:0000313" key="1">
    <source>
        <dbReference type="EMBL" id="KAF6146522.1"/>
    </source>
</evidence>
<gene>
    <name evidence="2" type="ORF">GIB67_008757</name>
    <name evidence="1" type="ORF">GIB67_039607</name>
</gene>
<proteinExistence type="predicted"/>
<dbReference type="InterPro" id="IPR029058">
    <property type="entry name" value="AB_hydrolase_fold"/>
</dbReference>
<dbReference type="Proteomes" id="UP000541444">
    <property type="component" value="Unassembled WGS sequence"/>
</dbReference>
<comment type="caution">
    <text evidence="2">The sequence shown here is derived from an EMBL/GenBank/DDBJ whole genome shotgun (WGS) entry which is preliminary data.</text>
</comment>
<dbReference type="AlphaFoldDB" id="A0A7J7P602"/>
<dbReference type="OrthoDB" id="19657at2759"/>
<dbReference type="EMBL" id="JACGCM010001973">
    <property type="protein sequence ID" value="KAF6146522.1"/>
    <property type="molecule type" value="Genomic_DNA"/>
</dbReference>